<dbReference type="PANTHER" id="PTHR21600">
    <property type="entry name" value="MITOCHONDRIAL RNA PSEUDOURIDINE SYNTHASE"/>
    <property type="match status" value="1"/>
</dbReference>
<organism evidence="7 8">
    <name type="scientific">Streptococcus ovuberis</name>
    <dbReference type="NCBI Taxonomy" id="1936207"/>
    <lineage>
        <taxon>Bacteria</taxon>
        <taxon>Bacillati</taxon>
        <taxon>Bacillota</taxon>
        <taxon>Bacilli</taxon>
        <taxon>Lactobacillales</taxon>
        <taxon>Streptococcaceae</taxon>
        <taxon>Streptococcus</taxon>
    </lineage>
</organism>
<comment type="function">
    <text evidence="5">Responsible for synthesis of pseudouridine from uracil.</text>
</comment>
<dbReference type="InterPro" id="IPR020103">
    <property type="entry name" value="PsdUridine_synth_cat_dom_sf"/>
</dbReference>
<evidence type="ECO:0000256" key="4">
    <source>
        <dbReference type="PIRSR" id="PIRSR606225-1"/>
    </source>
</evidence>
<dbReference type="GO" id="GO:0000455">
    <property type="term" value="P:enzyme-directed rRNA pseudouridine synthesis"/>
    <property type="evidence" value="ECO:0007669"/>
    <property type="project" value="TreeGrafter"/>
</dbReference>
<feature type="active site" evidence="4">
    <location>
        <position position="130"/>
    </location>
</feature>
<dbReference type="AlphaFoldDB" id="A0A7X6MXU4"/>
<evidence type="ECO:0000256" key="1">
    <source>
        <dbReference type="ARBA" id="ARBA00000073"/>
    </source>
</evidence>
<reference evidence="7 8" key="1">
    <citation type="submission" date="2020-04" db="EMBL/GenBank/DDBJ databases">
        <title>MicrobeNet Type strains.</title>
        <authorList>
            <person name="Nicholson A.C."/>
        </authorList>
    </citation>
    <scope>NUCLEOTIDE SEQUENCE [LARGE SCALE GENOMIC DNA]</scope>
    <source>
        <strain evidence="7 8">CCUG 69612</strain>
    </source>
</reference>
<evidence type="ECO:0000256" key="3">
    <source>
        <dbReference type="ARBA" id="ARBA00023235"/>
    </source>
</evidence>
<dbReference type="NCBIfam" id="TIGR00005">
    <property type="entry name" value="rluA_subfam"/>
    <property type="match status" value="1"/>
</dbReference>
<dbReference type="GO" id="GO:0140098">
    <property type="term" value="F:catalytic activity, acting on RNA"/>
    <property type="evidence" value="ECO:0007669"/>
    <property type="project" value="UniProtKB-ARBA"/>
</dbReference>
<dbReference type="PROSITE" id="PS01129">
    <property type="entry name" value="PSI_RLU"/>
    <property type="match status" value="1"/>
</dbReference>
<dbReference type="InterPro" id="IPR006224">
    <property type="entry name" value="PsdUridine_synth_RluA-like_CS"/>
</dbReference>
<dbReference type="Gene3D" id="3.30.2350.10">
    <property type="entry name" value="Pseudouridine synthase"/>
    <property type="match status" value="1"/>
</dbReference>
<dbReference type="GO" id="GO:0009982">
    <property type="term" value="F:pseudouridine synthase activity"/>
    <property type="evidence" value="ECO:0007669"/>
    <property type="project" value="InterPro"/>
</dbReference>
<dbReference type="InterPro" id="IPR050188">
    <property type="entry name" value="RluA_PseudoU_synthase"/>
</dbReference>
<dbReference type="EMBL" id="JAAXPR010000008">
    <property type="protein sequence ID" value="NKZ20367.1"/>
    <property type="molecule type" value="Genomic_DNA"/>
</dbReference>
<feature type="domain" description="Pseudouridine synthase RsuA/RluA-like" evidence="6">
    <location>
        <begin position="89"/>
        <end position="235"/>
    </location>
</feature>
<keyword evidence="8" id="KW-1185">Reference proteome</keyword>
<evidence type="ECO:0000313" key="7">
    <source>
        <dbReference type="EMBL" id="NKZ20367.1"/>
    </source>
</evidence>
<evidence type="ECO:0000259" key="6">
    <source>
        <dbReference type="Pfam" id="PF00849"/>
    </source>
</evidence>
<dbReference type="Pfam" id="PF00849">
    <property type="entry name" value="PseudoU_synth_2"/>
    <property type="match status" value="1"/>
</dbReference>
<dbReference type="InterPro" id="IPR006225">
    <property type="entry name" value="PsdUridine_synth_RluC/D"/>
</dbReference>
<accession>A0A7X6MXU4</accession>
<dbReference type="Proteomes" id="UP000522720">
    <property type="component" value="Unassembled WGS sequence"/>
</dbReference>
<keyword evidence="3 5" id="KW-0413">Isomerase</keyword>
<evidence type="ECO:0000313" key="8">
    <source>
        <dbReference type="Proteomes" id="UP000522720"/>
    </source>
</evidence>
<name>A0A7X6MXU4_9STRE</name>
<dbReference type="EC" id="5.4.99.-" evidence="5"/>
<sequence>MKFQILIPQAFPCMTVKELLEDYLLIPRKIRHFLRTKKHVTINDQVINWQSLVKPGDILTLVFDEEDYPPKVLPSGQAKLVEALYEDEHLIIVNKPEGMKTHANEPQEIALLNHVSTYVGQTCYVVHRLDMETSGAILLAKNPFILPVLNRLLEDRQIKRTYLALCQGNIPIQSWSITDKIGRDRHDRRKRLVDPKKGQAAHTQVTLLGQNKQVSLVQCQLQTGRTHQIRVHLSHHGHAILGDPLYSPLKAPRLMLHAKELRFHHPFTLEEVCVTAPSKSFENALKSTFHNGNEKKYQ</sequence>
<dbReference type="GO" id="GO:0003723">
    <property type="term" value="F:RNA binding"/>
    <property type="evidence" value="ECO:0007669"/>
    <property type="project" value="InterPro"/>
</dbReference>
<proteinExistence type="inferred from homology"/>
<dbReference type="PANTHER" id="PTHR21600:SF44">
    <property type="entry name" value="RIBOSOMAL LARGE SUBUNIT PSEUDOURIDINE SYNTHASE D"/>
    <property type="match status" value="1"/>
</dbReference>
<evidence type="ECO:0000256" key="2">
    <source>
        <dbReference type="ARBA" id="ARBA00010876"/>
    </source>
</evidence>
<dbReference type="CDD" id="cd02869">
    <property type="entry name" value="PseudoU_synth_RluA_like"/>
    <property type="match status" value="1"/>
</dbReference>
<comment type="catalytic activity">
    <reaction evidence="1 5">
        <text>a uridine in RNA = a pseudouridine in RNA</text>
        <dbReference type="Rhea" id="RHEA:48348"/>
        <dbReference type="Rhea" id="RHEA-COMP:12068"/>
        <dbReference type="Rhea" id="RHEA-COMP:12069"/>
        <dbReference type="ChEBI" id="CHEBI:65314"/>
        <dbReference type="ChEBI" id="CHEBI:65315"/>
    </reaction>
</comment>
<dbReference type="RefSeq" id="WP_168549122.1">
    <property type="nucleotide sequence ID" value="NZ_JAAXPR010000008.1"/>
</dbReference>
<evidence type="ECO:0000256" key="5">
    <source>
        <dbReference type="RuleBase" id="RU362028"/>
    </source>
</evidence>
<protein>
    <recommendedName>
        <fullName evidence="5">Pseudouridine synthase</fullName>
        <ecNumber evidence="5">5.4.99.-</ecNumber>
    </recommendedName>
</protein>
<dbReference type="SUPFAM" id="SSF55120">
    <property type="entry name" value="Pseudouridine synthase"/>
    <property type="match status" value="1"/>
</dbReference>
<gene>
    <name evidence="7" type="ORF">HF992_05835</name>
</gene>
<dbReference type="InterPro" id="IPR006145">
    <property type="entry name" value="PsdUridine_synth_RsuA/RluA"/>
</dbReference>
<comment type="caution">
    <text evidence="7">The sequence shown here is derived from an EMBL/GenBank/DDBJ whole genome shotgun (WGS) entry which is preliminary data.</text>
</comment>
<comment type="similarity">
    <text evidence="2 5">Belongs to the pseudouridine synthase RluA family.</text>
</comment>